<proteinExistence type="predicted"/>
<protein>
    <submittedName>
        <fullName evidence="1">Uncharacterized protein</fullName>
    </submittedName>
</protein>
<gene>
    <name evidence="1" type="ORF">J2S34_002296</name>
</gene>
<sequence>MYERAMLERHLAQAEGHVALGERHITRQTEIVVELERDGMKRSLSRPVPCSRPL</sequence>
<evidence type="ECO:0000313" key="1">
    <source>
        <dbReference type="EMBL" id="MCP1999848.1"/>
    </source>
</evidence>
<evidence type="ECO:0000313" key="2">
    <source>
        <dbReference type="Proteomes" id="UP001205486"/>
    </source>
</evidence>
<dbReference type="EMBL" id="JALJZS010000002">
    <property type="protein sequence ID" value="MCP1999848.1"/>
    <property type="molecule type" value="Genomic_DNA"/>
</dbReference>
<comment type="caution">
    <text evidence="1">The sequence shown here is derived from an EMBL/GenBank/DDBJ whole genome shotgun (WGS) entry which is preliminary data.</text>
</comment>
<accession>A0ACC6AK23</accession>
<reference evidence="1" key="1">
    <citation type="submission" date="2022-03" db="EMBL/GenBank/DDBJ databases">
        <title>Interactions between chemoautotrophic and heterotrophic bacteria.</title>
        <authorList>
            <person name="Santoro A."/>
        </authorList>
    </citation>
    <scope>NUCLEOTIDE SEQUENCE</scope>
    <source>
        <strain evidence="1">Nb-106</strain>
    </source>
</reference>
<keyword evidence="2" id="KW-1185">Reference proteome</keyword>
<name>A0ACC6AK23_NITWI</name>
<dbReference type="Proteomes" id="UP001205486">
    <property type="component" value="Unassembled WGS sequence"/>
</dbReference>
<organism evidence="1 2">
    <name type="scientific">Nitrobacter winogradskyi</name>
    <name type="common">Nitrobacter agilis</name>
    <dbReference type="NCBI Taxonomy" id="913"/>
    <lineage>
        <taxon>Bacteria</taxon>
        <taxon>Pseudomonadati</taxon>
        <taxon>Pseudomonadota</taxon>
        <taxon>Alphaproteobacteria</taxon>
        <taxon>Hyphomicrobiales</taxon>
        <taxon>Nitrobacteraceae</taxon>
        <taxon>Nitrobacter</taxon>
    </lineage>
</organism>